<protein>
    <submittedName>
        <fullName evidence="1">Uncharacterized protein</fullName>
    </submittedName>
</protein>
<dbReference type="AlphaFoldDB" id="A0A0A0EYG1"/>
<proteinExistence type="predicted"/>
<evidence type="ECO:0000313" key="1">
    <source>
        <dbReference type="EMBL" id="KGM54177.1"/>
    </source>
</evidence>
<comment type="caution">
    <text evidence="1">The sequence shown here is derived from an EMBL/GenBank/DDBJ whole genome shotgun (WGS) entry which is preliminary data.</text>
</comment>
<dbReference type="Proteomes" id="UP000029989">
    <property type="component" value="Unassembled WGS sequence"/>
</dbReference>
<reference evidence="1 2" key="1">
    <citation type="journal article" date="2015" name="Stand. Genomic Sci.">
        <title>Genomic information of the arsenic-resistant bacterium Lysobacter arseniciresistens type strain ZS79(T) and comparison of Lysobacter draft genomes.</title>
        <authorList>
            <person name="Liu L."/>
            <person name="Zhang S."/>
            <person name="Luo M."/>
            <person name="Wang G."/>
        </authorList>
    </citation>
    <scope>NUCLEOTIDE SEQUENCE [LARGE SCALE GENOMIC DNA]</scope>
    <source>
        <strain evidence="1 2">ZS79</strain>
    </source>
</reference>
<accession>A0A0A0EYG1</accession>
<organism evidence="1 2">
    <name type="scientific">Lysobacter arseniciresistens ZS79</name>
    <dbReference type="NCBI Taxonomy" id="913325"/>
    <lineage>
        <taxon>Bacteria</taxon>
        <taxon>Pseudomonadati</taxon>
        <taxon>Pseudomonadota</taxon>
        <taxon>Gammaproteobacteria</taxon>
        <taxon>Lysobacterales</taxon>
        <taxon>Lysobacteraceae</taxon>
        <taxon>Novilysobacter</taxon>
    </lineage>
</organism>
<evidence type="ECO:0000313" key="2">
    <source>
        <dbReference type="Proteomes" id="UP000029989"/>
    </source>
</evidence>
<name>A0A0A0EYG1_9GAMM</name>
<dbReference type="RefSeq" id="WP_036212695.1">
    <property type="nucleotide sequence ID" value="NZ_AVPT01000029.1"/>
</dbReference>
<keyword evidence="2" id="KW-1185">Reference proteome</keyword>
<dbReference type="EMBL" id="AVPT01000029">
    <property type="protein sequence ID" value="KGM54177.1"/>
    <property type="molecule type" value="Genomic_DNA"/>
</dbReference>
<gene>
    <name evidence="1" type="ORF">N799_09855</name>
</gene>
<sequence>MSADLRLLRALYWPENLAERGEALAAKLAELSARPHVEACDVLLRDLHQAHAAVAMLRGVLLREVRE</sequence>